<organism evidence="3 4">
    <name type="scientific">Lactiplantibacillus brownii</name>
    <dbReference type="NCBI Taxonomy" id="3069269"/>
    <lineage>
        <taxon>Bacteria</taxon>
        <taxon>Bacillati</taxon>
        <taxon>Bacillota</taxon>
        <taxon>Bacilli</taxon>
        <taxon>Lactobacillales</taxon>
        <taxon>Lactobacillaceae</taxon>
        <taxon>Lactiplantibacillus</taxon>
    </lineage>
</organism>
<sequence length="771" mass="87963">MQTKKDSGWIWTPDWTVKDQQVPKLVLFRRSMMITSSVNAAKVKVTADSRYKFYVNGRLVEVGPLKGNQKKWYFDELDISNYLHVGLNVIGVKVLRYPPVHRAGNYGVVRTKMPGLYIQGEIDTDEGTYPLVTDSGWKTFNEHRFEIVSEANDFAPLQIYEKSSGSEVSQKWLMVDADLTSWKPAKLYEQTDIPTILKVENLQQRTVPFMRRRLARFGGIKQLVQTDSSLEIWNSFLLDDQPIAIAANQRTIVEITANAEQTGYLRLSVAGGAGTRIKILQSEAYVKPETQTVNGLTIHVKGDREDEKNGYLDGFYDTYTVGGTGTSASPEVYVPFWLRTFRFIRLEIETGDQPLTLTQFNYESTGYPLTVKTEVQTSDASLHQIWQLSERTLRRCMHETYEDCPYYEQQQYLMDTRAQILYTYAISADDRLARKAIDDFKCSQNPDGTLNASSPNFEENIIPTFSVYYIWMVYDHMMYFDDHQLLKDNLETIKRILTYFEAHVTDEGYLDNLGGLNGISRYWSFIDWAAEWNQTSGVPTAVKYGPVTIESLLYLYGLQAAIKIMIHLGFDKLANKYLDQAEKLRAAIKRNCIGENGMIQDGPGLAIYSQHARVFGILTHVLSYEQGRLSLVRTIEHRQDYAQCSVAMSFYLFAALKQVGLYSESNQYWDIWRRMLAKHCTTSVEAEAGERSECHAWGALALYELPTTILGVSPATPGYRTVSIKPTPGYLKWAKGSVKTPVGVVNVDWRMKDGQMNLNYDAPVEVELEEE</sequence>
<reference evidence="3 4" key="1">
    <citation type="journal article" date="2023" name="Int. J. Syst. Evol. Microbiol.">
        <title>Lactiplantibacillus brownii sp. nov., a novel psychrotolerant species isolated from sauerkraut.</title>
        <authorList>
            <person name="Heng Y.C."/>
            <person name="Silvaraju S."/>
            <person name="Lee J.K.Y."/>
            <person name="Kittelmann S."/>
        </authorList>
    </citation>
    <scope>NUCLEOTIDE SEQUENCE [LARGE SCALE GENOMIC DNA]</scope>
    <source>
        <strain evidence="3 4">WILCCON 0030</strain>
    </source>
</reference>
<dbReference type="Gene3D" id="1.50.10.10">
    <property type="match status" value="1"/>
</dbReference>
<dbReference type="Gene3D" id="2.60.120.260">
    <property type="entry name" value="Galactose-binding domain-like"/>
    <property type="match status" value="2"/>
</dbReference>
<name>A0ABU1A7R8_9LACO</name>
<dbReference type="PANTHER" id="PTHR34987:SF2">
    <property type="entry name" value="B, PUTATIVE (AFU_ORTHOLOGUE AFUA_7G05040)-RELATED"/>
    <property type="match status" value="1"/>
</dbReference>
<proteinExistence type="predicted"/>
<feature type="domain" description="Alpha-L-rhamnosidase six-hairpin glycosidase" evidence="1">
    <location>
        <begin position="374"/>
        <end position="660"/>
    </location>
</feature>
<gene>
    <name evidence="3" type="ORF">RA086_03470</name>
</gene>
<dbReference type="Gene3D" id="2.60.420.10">
    <property type="entry name" value="Maltose phosphorylase, domain 3"/>
    <property type="match status" value="1"/>
</dbReference>
<dbReference type="InterPro" id="IPR012341">
    <property type="entry name" value="6hp_glycosidase-like_sf"/>
</dbReference>
<protein>
    <submittedName>
        <fullName evidence="3">Alpha-L-rhamnosidase C-terminal domain-containing protein</fullName>
    </submittedName>
</protein>
<evidence type="ECO:0000259" key="1">
    <source>
        <dbReference type="Pfam" id="PF17389"/>
    </source>
</evidence>
<dbReference type="Proteomes" id="UP001227831">
    <property type="component" value="Unassembled WGS sequence"/>
</dbReference>
<accession>A0ABU1A7R8</accession>
<dbReference type="Pfam" id="PF17389">
    <property type="entry name" value="Bac_rhamnosid6H"/>
    <property type="match status" value="1"/>
</dbReference>
<dbReference type="InterPro" id="IPR035398">
    <property type="entry name" value="Bac_rhamnosid_C"/>
</dbReference>
<dbReference type="EMBL" id="JAVCWF010000001">
    <property type="protein sequence ID" value="MDQ7936705.1"/>
    <property type="molecule type" value="Genomic_DNA"/>
</dbReference>
<feature type="domain" description="Alpha-L-rhamnosidase C-terminal" evidence="2">
    <location>
        <begin position="711"/>
        <end position="768"/>
    </location>
</feature>
<keyword evidence="4" id="KW-1185">Reference proteome</keyword>
<evidence type="ECO:0000313" key="3">
    <source>
        <dbReference type="EMBL" id="MDQ7936705.1"/>
    </source>
</evidence>
<dbReference type="Pfam" id="PF17390">
    <property type="entry name" value="Bac_rhamnosid_C"/>
    <property type="match status" value="1"/>
</dbReference>
<dbReference type="SUPFAM" id="SSF48208">
    <property type="entry name" value="Six-hairpin glycosidases"/>
    <property type="match status" value="1"/>
</dbReference>
<dbReference type="RefSeq" id="WP_308702519.1">
    <property type="nucleotide sequence ID" value="NZ_JAVCWF010000001.1"/>
</dbReference>
<dbReference type="InterPro" id="IPR035396">
    <property type="entry name" value="Bac_rhamnosid6H"/>
</dbReference>
<evidence type="ECO:0000259" key="2">
    <source>
        <dbReference type="Pfam" id="PF17390"/>
    </source>
</evidence>
<dbReference type="InterPro" id="IPR008928">
    <property type="entry name" value="6-hairpin_glycosidase_sf"/>
</dbReference>
<dbReference type="PANTHER" id="PTHR34987">
    <property type="entry name" value="C, PUTATIVE (AFU_ORTHOLOGUE AFUA_3G02880)-RELATED"/>
    <property type="match status" value="1"/>
</dbReference>
<evidence type="ECO:0000313" key="4">
    <source>
        <dbReference type="Proteomes" id="UP001227831"/>
    </source>
</evidence>
<comment type="caution">
    <text evidence="3">The sequence shown here is derived from an EMBL/GenBank/DDBJ whole genome shotgun (WGS) entry which is preliminary data.</text>
</comment>